<keyword evidence="1" id="KW-0812">Transmembrane</keyword>
<sequence length="248" mass="24599">MSLLKRSAVVAAAAGLLTLAFAGPAAAHVTVNPDTATAGGYAKVSFRVPNESDSASTTKLEVNLPADQPIASVSVKPVPGWTALAQKSKLATPIKAHDTEITEAVSKITWTAAKGSEIKPGEFQEFDVSMGALPASGQLVFKALQTYSDGNVVRWIDEPATDGSEPDSPAPVLKIVPAAAGGGAAPSVAAAAPVAASADDDSDDSGSGSGLGLAGLIAGLIALVLAGLAYAKASRKPAATATGKPSES</sequence>
<dbReference type="InterPro" id="IPR038507">
    <property type="entry name" value="YcnI-like_sf"/>
</dbReference>
<dbReference type="EMBL" id="BOMW01000055">
    <property type="protein sequence ID" value="GIF07855.1"/>
    <property type="molecule type" value="Genomic_DNA"/>
</dbReference>
<evidence type="ECO:0000256" key="2">
    <source>
        <dbReference type="SAM" id="SignalP"/>
    </source>
</evidence>
<evidence type="ECO:0000259" key="3">
    <source>
        <dbReference type="Pfam" id="PF07987"/>
    </source>
</evidence>
<name>A0A919TND0_9ACTN</name>
<feature type="transmembrane region" description="Helical" evidence="1">
    <location>
        <begin position="211"/>
        <end position="231"/>
    </location>
</feature>
<reference evidence="4" key="1">
    <citation type="submission" date="2021-01" db="EMBL/GenBank/DDBJ databases">
        <title>Whole genome shotgun sequence of Actinoplanes siamensis NBRC 109076.</title>
        <authorList>
            <person name="Komaki H."/>
            <person name="Tamura T."/>
        </authorList>
    </citation>
    <scope>NUCLEOTIDE SEQUENCE</scope>
    <source>
        <strain evidence="4">NBRC 109076</strain>
    </source>
</reference>
<comment type="caution">
    <text evidence="4">The sequence shown here is derived from an EMBL/GenBank/DDBJ whole genome shotgun (WGS) entry which is preliminary data.</text>
</comment>
<evidence type="ECO:0000256" key="1">
    <source>
        <dbReference type="SAM" id="Phobius"/>
    </source>
</evidence>
<dbReference type="InterPro" id="IPR012533">
    <property type="entry name" value="YcnI-copper_dom"/>
</dbReference>
<dbReference type="Gene3D" id="2.60.40.2230">
    <property type="entry name" value="Uncharacterised protein YcnI-like PF07987, DUF1775"/>
    <property type="match status" value="1"/>
</dbReference>
<feature type="domain" description="YncI copper-binding" evidence="3">
    <location>
        <begin position="28"/>
        <end position="175"/>
    </location>
</feature>
<dbReference type="Pfam" id="PF07987">
    <property type="entry name" value="DUF1775"/>
    <property type="match status" value="1"/>
</dbReference>
<feature type="signal peptide" evidence="2">
    <location>
        <begin position="1"/>
        <end position="22"/>
    </location>
</feature>
<keyword evidence="5" id="KW-1185">Reference proteome</keyword>
<dbReference type="CDD" id="cd08545">
    <property type="entry name" value="YcnI_like"/>
    <property type="match status" value="1"/>
</dbReference>
<dbReference type="AlphaFoldDB" id="A0A919TND0"/>
<dbReference type="Proteomes" id="UP000629619">
    <property type="component" value="Unassembled WGS sequence"/>
</dbReference>
<keyword evidence="2" id="KW-0732">Signal</keyword>
<evidence type="ECO:0000313" key="4">
    <source>
        <dbReference type="EMBL" id="GIF07855.1"/>
    </source>
</evidence>
<proteinExistence type="predicted"/>
<keyword evidence="1" id="KW-0472">Membrane</keyword>
<keyword evidence="1" id="KW-1133">Transmembrane helix</keyword>
<protein>
    <recommendedName>
        <fullName evidence="3">YncI copper-binding domain-containing protein</fullName>
    </recommendedName>
</protein>
<feature type="chain" id="PRO_5039613206" description="YncI copper-binding domain-containing protein" evidence="2">
    <location>
        <begin position="23"/>
        <end position="248"/>
    </location>
</feature>
<gene>
    <name evidence="4" type="ORF">Asi03nite_53930</name>
</gene>
<dbReference type="RefSeq" id="WP_203683245.1">
    <property type="nucleotide sequence ID" value="NZ_BOMW01000055.1"/>
</dbReference>
<accession>A0A919TND0</accession>
<evidence type="ECO:0000313" key="5">
    <source>
        <dbReference type="Proteomes" id="UP000629619"/>
    </source>
</evidence>
<organism evidence="4 5">
    <name type="scientific">Actinoplanes siamensis</name>
    <dbReference type="NCBI Taxonomy" id="1223317"/>
    <lineage>
        <taxon>Bacteria</taxon>
        <taxon>Bacillati</taxon>
        <taxon>Actinomycetota</taxon>
        <taxon>Actinomycetes</taxon>
        <taxon>Micromonosporales</taxon>
        <taxon>Micromonosporaceae</taxon>
        <taxon>Actinoplanes</taxon>
    </lineage>
</organism>